<dbReference type="FunFam" id="3.30.160.60:FF:002343">
    <property type="entry name" value="Zinc finger protein 33A"/>
    <property type="match status" value="1"/>
</dbReference>
<evidence type="ECO:0000256" key="7">
    <source>
        <dbReference type="PROSITE-ProRule" id="PRU00042"/>
    </source>
</evidence>
<proteinExistence type="predicted"/>
<organism evidence="10 11">
    <name type="scientific">Lachancea fermentati</name>
    <name type="common">Zygosaccharomyces fermentati</name>
    <dbReference type="NCBI Taxonomy" id="4955"/>
    <lineage>
        <taxon>Eukaryota</taxon>
        <taxon>Fungi</taxon>
        <taxon>Dikarya</taxon>
        <taxon>Ascomycota</taxon>
        <taxon>Saccharomycotina</taxon>
        <taxon>Saccharomycetes</taxon>
        <taxon>Saccharomycetales</taxon>
        <taxon>Saccharomycetaceae</taxon>
        <taxon>Lachancea</taxon>
    </lineage>
</organism>
<dbReference type="EMBL" id="LT598485">
    <property type="protein sequence ID" value="SCW00414.1"/>
    <property type="molecule type" value="Genomic_DNA"/>
</dbReference>
<dbReference type="GO" id="GO:0005634">
    <property type="term" value="C:nucleus"/>
    <property type="evidence" value="ECO:0007669"/>
    <property type="project" value="UniProtKB-SubCell"/>
</dbReference>
<keyword evidence="3" id="KW-0677">Repeat</keyword>
<dbReference type="GO" id="GO:0000981">
    <property type="term" value="F:DNA-binding transcription factor activity, RNA polymerase II-specific"/>
    <property type="evidence" value="ECO:0007669"/>
    <property type="project" value="InterPro"/>
</dbReference>
<dbReference type="PANTHER" id="PTHR40626">
    <property type="entry name" value="MIP31509P"/>
    <property type="match status" value="1"/>
</dbReference>
<dbReference type="PANTHER" id="PTHR40626:SF32">
    <property type="entry name" value="ZINC FINGER PROTEIN RST2"/>
    <property type="match status" value="1"/>
</dbReference>
<dbReference type="PROSITE" id="PS50157">
    <property type="entry name" value="ZINC_FINGER_C2H2_2"/>
    <property type="match status" value="2"/>
</dbReference>
<comment type="subcellular location">
    <subcellularLocation>
        <location evidence="1">Nucleus</location>
    </subcellularLocation>
</comment>
<dbReference type="Pfam" id="PF00096">
    <property type="entry name" value="zf-C2H2"/>
    <property type="match status" value="2"/>
</dbReference>
<feature type="domain" description="C2H2-type" evidence="9">
    <location>
        <begin position="54"/>
        <end position="82"/>
    </location>
</feature>
<keyword evidence="11" id="KW-1185">Reference proteome</keyword>
<dbReference type="GO" id="GO:0000785">
    <property type="term" value="C:chromatin"/>
    <property type="evidence" value="ECO:0007669"/>
    <property type="project" value="TreeGrafter"/>
</dbReference>
<feature type="compositionally biased region" description="Basic and acidic residues" evidence="8">
    <location>
        <begin position="332"/>
        <end position="349"/>
    </location>
</feature>
<dbReference type="InterPro" id="IPR013087">
    <property type="entry name" value="Znf_C2H2_type"/>
</dbReference>
<dbReference type="Proteomes" id="UP000190831">
    <property type="component" value="Chromosome C"/>
</dbReference>
<evidence type="ECO:0000256" key="5">
    <source>
        <dbReference type="ARBA" id="ARBA00022833"/>
    </source>
</evidence>
<dbReference type="SUPFAM" id="SSF57667">
    <property type="entry name" value="beta-beta-alpha zinc fingers"/>
    <property type="match status" value="1"/>
</dbReference>
<accession>A0A1G4M9I4</accession>
<dbReference type="PROSITE" id="PS00028">
    <property type="entry name" value="ZINC_FINGER_C2H2_1"/>
    <property type="match status" value="1"/>
</dbReference>
<gene>
    <name evidence="10" type="ORF">LAFE_0C03664G</name>
</gene>
<sequence length="349" mass="37697">MSSPRRNTAGPARARPSDQRRVFRCEGYGDCSMSFTRAEHLARHIRKHTGDRPYECDVCHKFFSRADNLRQHRDAVHTGAGAATGAAAMPRGRRLRVRRATPVVHTFPTVQPTMPPTGPATGPATGPPTESPASMAPMGPAAPPAVPPVYSPELGRLRPAFMPQPAPSLPLPTLTSLALLPPHHAPDAWRRQMYPPGPLPAASCPGASRPILTDREKTSPDSASTVALPGVHPPALPEISARPAPWYRLGSLSNALPPPGTPGRSAHGVGTHPAAWAAGAPFQASNMCINSGEMWVEHHPEPWPDSQPLQRREHRMHRAVGSPVQPPVQPPARERRDSYERGQEPARRI</sequence>
<keyword evidence="2" id="KW-0479">Metal-binding</keyword>
<dbReference type="OrthoDB" id="10018191at2759"/>
<feature type="region of interest" description="Disordered" evidence="8">
    <location>
        <begin position="107"/>
        <end position="140"/>
    </location>
</feature>
<evidence type="ECO:0000256" key="2">
    <source>
        <dbReference type="ARBA" id="ARBA00022723"/>
    </source>
</evidence>
<feature type="region of interest" description="Disordered" evidence="8">
    <location>
        <begin position="193"/>
        <end position="231"/>
    </location>
</feature>
<dbReference type="GO" id="GO:0000978">
    <property type="term" value="F:RNA polymerase II cis-regulatory region sequence-specific DNA binding"/>
    <property type="evidence" value="ECO:0007669"/>
    <property type="project" value="InterPro"/>
</dbReference>
<evidence type="ECO:0000256" key="8">
    <source>
        <dbReference type="SAM" id="MobiDB-lite"/>
    </source>
</evidence>
<evidence type="ECO:0000256" key="1">
    <source>
        <dbReference type="ARBA" id="ARBA00004123"/>
    </source>
</evidence>
<evidence type="ECO:0000256" key="6">
    <source>
        <dbReference type="ARBA" id="ARBA00023242"/>
    </source>
</evidence>
<dbReference type="InterPro" id="IPR036236">
    <property type="entry name" value="Znf_C2H2_sf"/>
</dbReference>
<evidence type="ECO:0000256" key="3">
    <source>
        <dbReference type="ARBA" id="ARBA00022737"/>
    </source>
</evidence>
<reference evidence="10 11" key="1">
    <citation type="submission" date="2016-03" db="EMBL/GenBank/DDBJ databases">
        <authorList>
            <person name="Devillers H."/>
        </authorList>
    </citation>
    <scope>NUCLEOTIDE SEQUENCE [LARGE SCALE GENOMIC DNA]</scope>
    <source>
        <strain evidence="10">CBS 6772</strain>
    </source>
</reference>
<evidence type="ECO:0000313" key="10">
    <source>
        <dbReference type="EMBL" id="SCW00414.1"/>
    </source>
</evidence>
<feature type="domain" description="C2H2-type" evidence="9">
    <location>
        <begin position="23"/>
        <end position="53"/>
    </location>
</feature>
<keyword evidence="5" id="KW-0862">Zinc</keyword>
<evidence type="ECO:0000259" key="9">
    <source>
        <dbReference type="PROSITE" id="PS50157"/>
    </source>
</evidence>
<keyword evidence="6" id="KW-0539">Nucleus</keyword>
<dbReference type="SMART" id="SM00355">
    <property type="entry name" value="ZnF_C2H2"/>
    <property type="match status" value="2"/>
</dbReference>
<protein>
    <submittedName>
        <fullName evidence="10">LAFE_0C03664g1_1</fullName>
    </submittedName>
</protein>
<dbReference type="STRING" id="4955.A0A1G4M9I4"/>
<dbReference type="InterPro" id="IPR051059">
    <property type="entry name" value="VerF-like"/>
</dbReference>
<name>A0A1G4M9I4_LACFM</name>
<dbReference type="AlphaFoldDB" id="A0A1G4M9I4"/>
<keyword evidence="4 7" id="KW-0863">Zinc-finger</keyword>
<evidence type="ECO:0000313" key="11">
    <source>
        <dbReference type="Proteomes" id="UP000190831"/>
    </source>
</evidence>
<evidence type="ECO:0000256" key="4">
    <source>
        <dbReference type="ARBA" id="ARBA00022771"/>
    </source>
</evidence>
<dbReference type="GO" id="GO:0008270">
    <property type="term" value="F:zinc ion binding"/>
    <property type="evidence" value="ECO:0007669"/>
    <property type="project" value="UniProtKB-KW"/>
</dbReference>
<dbReference type="Gene3D" id="3.30.160.60">
    <property type="entry name" value="Classic Zinc Finger"/>
    <property type="match status" value="2"/>
</dbReference>
<feature type="region of interest" description="Disordered" evidence="8">
    <location>
        <begin position="299"/>
        <end position="349"/>
    </location>
</feature>